<comment type="caution">
    <text evidence="2">The sequence shown here is derived from an EMBL/GenBank/DDBJ whole genome shotgun (WGS) entry which is preliminary data.</text>
</comment>
<feature type="region of interest" description="Disordered" evidence="1">
    <location>
        <begin position="1"/>
        <end position="21"/>
    </location>
</feature>
<evidence type="ECO:0000313" key="2">
    <source>
        <dbReference type="EMBL" id="MFI5674803.1"/>
    </source>
</evidence>
<protein>
    <submittedName>
        <fullName evidence="2">Uncharacterized protein</fullName>
    </submittedName>
</protein>
<evidence type="ECO:0000256" key="1">
    <source>
        <dbReference type="SAM" id="MobiDB-lite"/>
    </source>
</evidence>
<dbReference type="EMBL" id="JBITDC010000003">
    <property type="protein sequence ID" value="MFI5674803.1"/>
    <property type="molecule type" value="Genomic_DNA"/>
</dbReference>
<proteinExistence type="predicted"/>
<organism evidence="2 3">
    <name type="scientific">Streptomyces cellulosae</name>
    <dbReference type="NCBI Taxonomy" id="1968"/>
    <lineage>
        <taxon>Bacteria</taxon>
        <taxon>Bacillati</taxon>
        <taxon>Actinomycetota</taxon>
        <taxon>Actinomycetes</taxon>
        <taxon>Kitasatosporales</taxon>
        <taxon>Streptomycetaceae</taxon>
        <taxon>Streptomyces</taxon>
    </lineage>
</organism>
<name>A0ABW7XYJ1_STRCE</name>
<reference evidence="2 3" key="1">
    <citation type="submission" date="2024-10" db="EMBL/GenBank/DDBJ databases">
        <title>The Natural Products Discovery Center: Release of the First 8490 Sequenced Strains for Exploring Actinobacteria Biosynthetic Diversity.</title>
        <authorList>
            <person name="Kalkreuter E."/>
            <person name="Kautsar S.A."/>
            <person name="Yang D."/>
            <person name="Bader C.D."/>
            <person name="Teijaro C.N."/>
            <person name="Fluegel L."/>
            <person name="Davis C.M."/>
            <person name="Simpson J.R."/>
            <person name="Lauterbach L."/>
            <person name="Steele A.D."/>
            <person name="Gui C."/>
            <person name="Meng S."/>
            <person name="Li G."/>
            <person name="Viehrig K."/>
            <person name="Ye F."/>
            <person name="Su P."/>
            <person name="Kiefer A.F."/>
            <person name="Nichols A."/>
            <person name="Cepeda A.J."/>
            <person name="Yan W."/>
            <person name="Fan B."/>
            <person name="Jiang Y."/>
            <person name="Adhikari A."/>
            <person name="Zheng C.-J."/>
            <person name="Schuster L."/>
            <person name="Cowan T.M."/>
            <person name="Smanski M.J."/>
            <person name="Chevrette M.G."/>
            <person name="De Carvalho L.P.S."/>
            <person name="Shen B."/>
        </authorList>
    </citation>
    <scope>NUCLEOTIDE SEQUENCE [LARGE SCALE GENOMIC DNA]</scope>
    <source>
        <strain evidence="2 3">NPDC051599</strain>
    </source>
</reference>
<accession>A0ABW7XYJ1</accession>
<sequence length="55" mass="5970">MRHGERLLFDPALPQKSVPASQELQEHLEDDLFSGATAAEVDLRAGTGPGRQRLG</sequence>
<keyword evidence="3" id="KW-1185">Reference proteome</keyword>
<evidence type="ECO:0000313" key="3">
    <source>
        <dbReference type="Proteomes" id="UP001612415"/>
    </source>
</evidence>
<dbReference type="RefSeq" id="WP_398655710.1">
    <property type="nucleotide sequence ID" value="NZ_JBITDC010000003.1"/>
</dbReference>
<dbReference type="Proteomes" id="UP001612415">
    <property type="component" value="Unassembled WGS sequence"/>
</dbReference>
<gene>
    <name evidence="2" type="ORF">ACIA8P_09080</name>
</gene>